<dbReference type="EMBL" id="JAKFHA010000026">
    <property type="protein sequence ID" value="MCF2531729.1"/>
    <property type="molecule type" value="Genomic_DNA"/>
</dbReference>
<reference evidence="1" key="1">
    <citation type="submission" date="2022-01" db="EMBL/GenBank/DDBJ databases">
        <title>Genome-Based Taxonomic Classification of the Phylum Actinobacteria.</title>
        <authorList>
            <person name="Gao Y."/>
        </authorList>
    </citation>
    <scope>NUCLEOTIDE SEQUENCE</scope>
    <source>
        <strain evidence="1">KLBMP 8922</strain>
    </source>
</reference>
<accession>A0AA41Q7F1</accession>
<proteinExistence type="predicted"/>
<keyword evidence="2" id="KW-1185">Reference proteome</keyword>
<sequence length="72" mass="7746">MPRPKLTELERAVRDLITHGVIDGIPVSELAVTVVARCQGPSPITTKPNALPEDARRIARRFDRGAPPPPGA</sequence>
<comment type="caution">
    <text evidence="1">The sequence shown here is derived from an EMBL/GenBank/DDBJ whole genome shotgun (WGS) entry which is preliminary data.</text>
</comment>
<dbReference type="Proteomes" id="UP001165378">
    <property type="component" value="Unassembled WGS sequence"/>
</dbReference>
<name>A0AA41Q7F1_9ACTN</name>
<dbReference type="AlphaFoldDB" id="A0AA41Q7F1"/>
<evidence type="ECO:0000313" key="1">
    <source>
        <dbReference type="EMBL" id="MCF2531729.1"/>
    </source>
</evidence>
<evidence type="ECO:0000313" key="2">
    <source>
        <dbReference type="Proteomes" id="UP001165378"/>
    </source>
</evidence>
<gene>
    <name evidence="1" type="ORF">LZ495_31555</name>
</gene>
<organism evidence="1 2">
    <name type="scientific">Yinghuangia soli</name>
    <dbReference type="NCBI Taxonomy" id="2908204"/>
    <lineage>
        <taxon>Bacteria</taxon>
        <taxon>Bacillati</taxon>
        <taxon>Actinomycetota</taxon>
        <taxon>Actinomycetes</taxon>
        <taxon>Kitasatosporales</taxon>
        <taxon>Streptomycetaceae</taxon>
        <taxon>Yinghuangia</taxon>
    </lineage>
</organism>
<protein>
    <submittedName>
        <fullName evidence="1">Uncharacterized protein</fullName>
    </submittedName>
</protein>
<dbReference type="RefSeq" id="WP_235056378.1">
    <property type="nucleotide sequence ID" value="NZ_JAKFHA010000026.1"/>
</dbReference>